<protein>
    <recommendedName>
        <fullName evidence="2">SCP domain-containing protein</fullName>
    </recommendedName>
</protein>
<name>A0A443SHA1_9ACAR</name>
<evidence type="ECO:0000256" key="1">
    <source>
        <dbReference type="SAM" id="SignalP"/>
    </source>
</evidence>
<reference evidence="3 4" key="1">
    <citation type="journal article" date="2018" name="Gigascience">
        <title>Genomes of trombidid mites reveal novel predicted allergens and laterally-transferred genes associated with secondary metabolism.</title>
        <authorList>
            <person name="Dong X."/>
            <person name="Chaisiri K."/>
            <person name="Xia D."/>
            <person name="Armstrong S.D."/>
            <person name="Fang Y."/>
            <person name="Donnelly M.J."/>
            <person name="Kadowaki T."/>
            <person name="McGarry J.W."/>
            <person name="Darby A.C."/>
            <person name="Makepeace B.L."/>
        </authorList>
    </citation>
    <scope>NUCLEOTIDE SEQUENCE [LARGE SCALE GENOMIC DNA]</scope>
    <source>
        <strain evidence="3">UoL-UT</strain>
    </source>
</reference>
<feature type="chain" id="PRO_5019471052" description="SCP domain-containing protein" evidence="1">
    <location>
        <begin position="20"/>
        <end position="156"/>
    </location>
</feature>
<gene>
    <name evidence="3" type="ORF">B4U80_02049</name>
</gene>
<dbReference type="STRING" id="299467.A0A443SHA1"/>
<dbReference type="Gene3D" id="3.40.33.10">
    <property type="entry name" value="CAP"/>
    <property type="match status" value="1"/>
</dbReference>
<evidence type="ECO:0000313" key="3">
    <source>
        <dbReference type="EMBL" id="RWS26900.1"/>
    </source>
</evidence>
<proteinExistence type="predicted"/>
<dbReference type="SUPFAM" id="SSF55797">
    <property type="entry name" value="PR-1-like"/>
    <property type="match status" value="1"/>
</dbReference>
<feature type="domain" description="SCP" evidence="2">
    <location>
        <begin position="20"/>
        <end position="150"/>
    </location>
</feature>
<dbReference type="OrthoDB" id="337038at2759"/>
<keyword evidence="4" id="KW-1185">Reference proteome</keyword>
<dbReference type="InterPro" id="IPR014044">
    <property type="entry name" value="CAP_dom"/>
</dbReference>
<dbReference type="InterPro" id="IPR001283">
    <property type="entry name" value="CRISP-related"/>
</dbReference>
<dbReference type="PROSITE" id="PS01009">
    <property type="entry name" value="CRISP_1"/>
    <property type="match status" value="1"/>
</dbReference>
<organism evidence="3 4">
    <name type="scientific">Leptotrombidium deliense</name>
    <dbReference type="NCBI Taxonomy" id="299467"/>
    <lineage>
        <taxon>Eukaryota</taxon>
        <taxon>Metazoa</taxon>
        <taxon>Ecdysozoa</taxon>
        <taxon>Arthropoda</taxon>
        <taxon>Chelicerata</taxon>
        <taxon>Arachnida</taxon>
        <taxon>Acari</taxon>
        <taxon>Acariformes</taxon>
        <taxon>Trombidiformes</taxon>
        <taxon>Prostigmata</taxon>
        <taxon>Anystina</taxon>
        <taxon>Parasitengona</taxon>
        <taxon>Trombiculoidea</taxon>
        <taxon>Trombiculidae</taxon>
        <taxon>Leptotrombidium</taxon>
    </lineage>
</organism>
<dbReference type="SMART" id="SM00198">
    <property type="entry name" value="SCP"/>
    <property type="match status" value="1"/>
</dbReference>
<dbReference type="CDD" id="cd05382">
    <property type="entry name" value="CAP_GAPR1-like"/>
    <property type="match status" value="1"/>
</dbReference>
<sequence length="156" mass="17576">MNNLLFLIAFNIVIVAVSGNWLQSCLDRHNLYRRRHGKPLMTLDSKAISHASKRARELSSRCAFDHSGNSGSGFGENLAGGNADCARDVDMWYGEIKQYNPRNPRFSPSTGHYTQLIWRSSTRLGCATASHCRYRHVTVCSYYPPGNYAGRFNENV</sequence>
<dbReference type="Proteomes" id="UP000288716">
    <property type="component" value="Unassembled WGS sequence"/>
</dbReference>
<evidence type="ECO:0000259" key="2">
    <source>
        <dbReference type="SMART" id="SM00198"/>
    </source>
</evidence>
<dbReference type="AlphaFoldDB" id="A0A443SHA1"/>
<evidence type="ECO:0000313" key="4">
    <source>
        <dbReference type="Proteomes" id="UP000288716"/>
    </source>
</evidence>
<accession>A0A443SHA1</accession>
<dbReference type="VEuPathDB" id="VectorBase:LDEU005142"/>
<feature type="signal peptide" evidence="1">
    <location>
        <begin position="1"/>
        <end position="19"/>
    </location>
</feature>
<dbReference type="PANTHER" id="PTHR10334">
    <property type="entry name" value="CYSTEINE-RICH SECRETORY PROTEIN-RELATED"/>
    <property type="match status" value="1"/>
</dbReference>
<dbReference type="PRINTS" id="PR00837">
    <property type="entry name" value="V5TPXLIKE"/>
</dbReference>
<dbReference type="GO" id="GO:0005576">
    <property type="term" value="C:extracellular region"/>
    <property type="evidence" value="ECO:0007669"/>
    <property type="project" value="InterPro"/>
</dbReference>
<dbReference type="FunFam" id="3.40.33.10:FF:000010">
    <property type="entry name" value="Predicted protein"/>
    <property type="match status" value="1"/>
</dbReference>
<dbReference type="InterPro" id="IPR035940">
    <property type="entry name" value="CAP_sf"/>
</dbReference>
<dbReference type="Pfam" id="PF00188">
    <property type="entry name" value="CAP"/>
    <property type="match status" value="1"/>
</dbReference>
<dbReference type="InterPro" id="IPR018244">
    <property type="entry name" value="Allrgn_V5/Tpx1_CS"/>
</dbReference>
<dbReference type="EMBL" id="NCKV01002395">
    <property type="protein sequence ID" value="RWS26900.1"/>
    <property type="molecule type" value="Genomic_DNA"/>
</dbReference>
<comment type="caution">
    <text evidence="3">The sequence shown here is derived from an EMBL/GenBank/DDBJ whole genome shotgun (WGS) entry which is preliminary data.</text>
</comment>
<dbReference type="InterPro" id="IPR034113">
    <property type="entry name" value="SCP_GAPR1-like"/>
</dbReference>
<keyword evidence="1" id="KW-0732">Signal</keyword>